<gene>
    <name evidence="1" type="ORF">Amon02_000547000</name>
</gene>
<proteinExistence type="predicted"/>
<reference evidence="1" key="1">
    <citation type="submission" date="2023-04" db="EMBL/GenBank/DDBJ databases">
        <title>Ambrosiozyma monospora NBRC 10751.</title>
        <authorList>
            <person name="Ichikawa N."/>
            <person name="Sato H."/>
            <person name="Tonouchi N."/>
        </authorList>
    </citation>
    <scope>NUCLEOTIDE SEQUENCE</scope>
    <source>
        <strain evidence="1">NBRC 10751</strain>
    </source>
</reference>
<comment type="caution">
    <text evidence="1">The sequence shown here is derived from an EMBL/GenBank/DDBJ whole genome shotgun (WGS) entry which is preliminary data.</text>
</comment>
<dbReference type="EMBL" id="BSXS01004026">
    <property type="protein sequence ID" value="GME82363.1"/>
    <property type="molecule type" value="Genomic_DNA"/>
</dbReference>
<keyword evidence="2" id="KW-1185">Reference proteome</keyword>
<sequence length="422" mass="47980">MYSSKKKDIYAALKPHSFDFPLPLEGKLTKVWESCEAFGCISGFGGIVEFSPIHHIENVLPSHLQIYEQTKLQCTFKEAYDIMAIMARQLGWTELLRLRSTVFVMEDEYNESVLSEQQKEQNEILTQQQQQQAAAQAKAQAQQQLLIPTNGNGNGRRRSSSVSSAINGSNASLTRISTRFRSKRLSERWLDSLFLIFYENLRSALIWANERANAEDITTLQHIPLEWELIADECFKVHHFEQAMIPMKTCLDTRFSIFACTQLLEYYLYYTTKDIEFRKLNGIKTNFQNGHSKVDGEDSNTNGENGNANSNNTNTNGAGAGANASNASSPTSTSRRIASYALPEDYILKLVCKMISWNYRFYGEFSLLAFQVLKNLIASQDAVLIKSKLETFFNDEDPVTRHSIVGLVDRYISWLQQFDNGL</sequence>
<accession>A0ACB5T6T3</accession>
<name>A0ACB5T6T3_AMBMO</name>
<protein>
    <submittedName>
        <fullName evidence="1">Unnamed protein product</fullName>
    </submittedName>
</protein>
<evidence type="ECO:0000313" key="2">
    <source>
        <dbReference type="Proteomes" id="UP001165064"/>
    </source>
</evidence>
<dbReference type="Proteomes" id="UP001165064">
    <property type="component" value="Unassembled WGS sequence"/>
</dbReference>
<organism evidence="1 2">
    <name type="scientific">Ambrosiozyma monospora</name>
    <name type="common">Yeast</name>
    <name type="synonym">Endomycopsis monosporus</name>
    <dbReference type="NCBI Taxonomy" id="43982"/>
    <lineage>
        <taxon>Eukaryota</taxon>
        <taxon>Fungi</taxon>
        <taxon>Dikarya</taxon>
        <taxon>Ascomycota</taxon>
        <taxon>Saccharomycotina</taxon>
        <taxon>Pichiomycetes</taxon>
        <taxon>Pichiales</taxon>
        <taxon>Pichiaceae</taxon>
        <taxon>Ambrosiozyma</taxon>
    </lineage>
</organism>
<evidence type="ECO:0000313" key="1">
    <source>
        <dbReference type="EMBL" id="GME82363.1"/>
    </source>
</evidence>